<dbReference type="RefSeq" id="WP_272011557.1">
    <property type="nucleotide sequence ID" value="NZ_JAQNDN010000028.1"/>
</dbReference>
<keyword evidence="2" id="KW-0238">DNA-binding</keyword>
<keyword evidence="3" id="KW-0804">Transcription</keyword>
<dbReference type="PANTHER" id="PTHR44688:SF16">
    <property type="entry name" value="DNA-BINDING TRANSCRIPTIONAL ACTIVATOR DEVR_DOSR"/>
    <property type="match status" value="1"/>
</dbReference>
<evidence type="ECO:0000256" key="3">
    <source>
        <dbReference type="ARBA" id="ARBA00023163"/>
    </source>
</evidence>
<dbReference type="InterPro" id="IPR016032">
    <property type="entry name" value="Sig_transdc_resp-reg_C-effctor"/>
</dbReference>
<dbReference type="InterPro" id="IPR036388">
    <property type="entry name" value="WH-like_DNA-bd_sf"/>
</dbReference>
<reference evidence="5 6" key="1">
    <citation type="submission" date="2022-11" db="EMBL/GenBank/DDBJ databases">
        <title>Minimal conservation of predation-associated metabolite biosynthetic gene clusters underscores biosynthetic potential of Myxococcota including descriptions for ten novel species: Archangium lansinium sp. nov., Myxococcus landrumus sp. nov., Nannocystis bai.</title>
        <authorList>
            <person name="Ahearne A."/>
            <person name="Stevens C."/>
            <person name="Dowd S."/>
        </authorList>
    </citation>
    <scope>NUCLEOTIDE SEQUENCE [LARGE SCALE GENOMIC DNA]</scope>
    <source>
        <strain evidence="5 6">NCELM</strain>
    </source>
</reference>
<evidence type="ECO:0000259" key="4">
    <source>
        <dbReference type="SMART" id="SM00421"/>
    </source>
</evidence>
<protein>
    <submittedName>
        <fullName evidence="5">Helix-turn-helix transcriptional regulator</fullName>
    </submittedName>
</protein>
<dbReference type="Pfam" id="PF00196">
    <property type="entry name" value="GerE"/>
    <property type="match status" value="1"/>
</dbReference>
<dbReference type="EMBL" id="JAQNDN010000028">
    <property type="protein sequence ID" value="MDC0675900.1"/>
    <property type="molecule type" value="Genomic_DNA"/>
</dbReference>
<comment type="caution">
    <text evidence="5">The sequence shown here is derived from an EMBL/GenBank/DDBJ whole genome shotgun (WGS) entry which is preliminary data.</text>
</comment>
<name>A0ABT5BP01_9BACT</name>
<dbReference type="SUPFAM" id="SSF46894">
    <property type="entry name" value="C-terminal effector domain of the bipartite response regulators"/>
    <property type="match status" value="1"/>
</dbReference>
<evidence type="ECO:0000313" key="6">
    <source>
        <dbReference type="Proteomes" id="UP001217838"/>
    </source>
</evidence>
<evidence type="ECO:0000256" key="2">
    <source>
        <dbReference type="ARBA" id="ARBA00023125"/>
    </source>
</evidence>
<keyword evidence="6" id="KW-1185">Reference proteome</keyword>
<feature type="domain" description="HTH luxR-type" evidence="4">
    <location>
        <begin position="195"/>
        <end position="252"/>
    </location>
</feature>
<dbReference type="InterPro" id="IPR000792">
    <property type="entry name" value="Tscrpt_reg_LuxR_C"/>
</dbReference>
<dbReference type="Proteomes" id="UP001217838">
    <property type="component" value="Unassembled WGS sequence"/>
</dbReference>
<evidence type="ECO:0000256" key="1">
    <source>
        <dbReference type="ARBA" id="ARBA00023015"/>
    </source>
</evidence>
<organism evidence="5 6">
    <name type="scientific">Nannocystis radixulma</name>
    <dbReference type="NCBI Taxonomy" id="2995305"/>
    <lineage>
        <taxon>Bacteria</taxon>
        <taxon>Pseudomonadati</taxon>
        <taxon>Myxococcota</taxon>
        <taxon>Polyangia</taxon>
        <taxon>Nannocystales</taxon>
        <taxon>Nannocystaceae</taxon>
        <taxon>Nannocystis</taxon>
    </lineage>
</organism>
<gene>
    <name evidence="5" type="ORF">POL58_49680</name>
</gene>
<dbReference type="PANTHER" id="PTHR44688">
    <property type="entry name" value="DNA-BINDING TRANSCRIPTIONAL ACTIVATOR DEVR_DOSR"/>
    <property type="match status" value="1"/>
</dbReference>
<dbReference type="SMART" id="SM00421">
    <property type="entry name" value="HTH_LUXR"/>
    <property type="match status" value="1"/>
</dbReference>
<sequence length="272" mass="30284">MNYGSVRTERIEHVLRVIAEVRECAPHERRFHLIRGLLRIVGGRFAALLTLSDFRAGGRGTPRDFVVAGHDESIERLLSLHLAEGACANPAVARLMELRRADDPPVRVATRSELVADADWYRTPFVAEHLRAADADHAIYAARYRASSELVRGFTLVRGWGDRPFEPEDAALVHIFNLAADDLLDDDGPSWPQPRRPLAPREAQVLELLLGGQNEKQLADCLDLSIHTIHQYTKAVFRAFAVSSRAELMAKFIAARRSPPALTPSTSLRDSS</sequence>
<evidence type="ECO:0000313" key="5">
    <source>
        <dbReference type="EMBL" id="MDC0675900.1"/>
    </source>
</evidence>
<keyword evidence="1" id="KW-0805">Transcription regulation</keyword>
<proteinExistence type="predicted"/>
<accession>A0ABT5BP01</accession>
<dbReference type="Gene3D" id="1.10.10.10">
    <property type="entry name" value="Winged helix-like DNA-binding domain superfamily/Winged helix DNA-binding domain"/>
    <property type="match status" value="1"/>
</dbReference>